<name>A0A015UP99_BACFG</name>
<dbReference type="Proteomes" id="UP000020529">
    <property type="component" value="Unassembled WGS sequence"/>
</dbReference>
<dbReference type="AlphaFoldDB" id="A0A015UP99"/>
<evidence type="ECO:0000313" key="2">
    <source>
        <dbReference type="Proteomes" id="UP000020529"/>
    </source>
</evidence>
<dbReference type="PATRIC" id="fig|1339315.3.peg.1302"/>
<accession>A0A015UP99</accession>
<dbReference type="NCBIfam" id="TIGR04256">
    <property type="entry name" value="GxxExxY"/>
    <property type="match status" value="1"/>
</dbReference>
<reference evidence="1 2" key="1">
    <citation type="submission" date="2014-02" db="EMBL/GenBank/DDBJ databases">
        <authorList>
            <person name="Sears C."/>
            <person name="Carroll K."/>
            <person name="Sack B.R."/>
            <person name="Qadri F."/>
            <person name="Myers L.L."/>
            <person name="Chung G.-T."/>
            <person name="Escheverria P."/>
            <person name="Fraser C.M."/>
            <person name="Sadzewicz L."/>
            <person name="Shefchek K.A."/>
            <person name="Tallon L."/>
            <person name="Das S.P."/>
            <person name="Daugherty S."/>
            <person name="Mongodin E.F."/>
        </authorList>
    </citation>
    <scope>NUCLEOTIDE SEQUENCE [LARGE SCALE GENOMIC DNA]</scope>
    <source>
        <strain evidence="2">3988T(B)14</strain>
    </source>
</reference>
<evidence type="ECO:0000313" key="1">
    <source>
        <dbReference type="EMBL" id="EXY75658.1"/>
    </source>
</evidence>
<organism evidence="1 2">
    <name type="scientific">Bacteroides fragilis str. 3988T(B)14</name>
    <dbReference type="NCBI Taxonomy" id="1339315"/>
    <lineage>
        <taxon>Bacteria</taxon>
        <taxon>Pseudomonadati</taxon>
        <taxon>Bacteroidota</taxon>
        <taxon>Bacteroidia</taxon>
        <taxon>Bacteroidales</taxon>
        <taxon>Bacteroidaceae</taxon>
        <taxon>Bacteroides</taxon>
    </lineage>
</organism>
<dbReference type="Pfam" id="PF13366">
    <property type="entry name" value="PDDEXK_3"/>
    <property type="match status" value="1"/>
</dbReference>
<comment type="caution">
    <text evidence="1">The sequence shown here is derived from an EMBL/GenBank/DDBJ whole genome shotgun (WGS) entry which is preliminary data.</text>
</comment>
<dbReference type="EMBL" id="JGCY01000228">
    <property type="protein sequence ID" value="EXY75658.1"/>
    <property type="molecule type" value="Genomic_DNA"/>
</dbReference>
<protein>
    <submittedName>
        <fullName evidence="1">GxxExxY family protein</fullName>
    </submittedName>
</protein>
<gene>
    <name evidence="1" type="ORF">M124_0492</name>
</gene>
<sequence>MEINELTGLILKKAYEVHTVLGPGLLESAYEECLCYELIQCRLNVEKQKALPVVYKNIKVDAGYRLDIVVNNAVIIEIKAVEELHPVHTAQLITYLKLSGIKYGLLINFNVRSLKEGIRRYIV</sequence>
<dbReference type="InterPro" id="IPR026350">
    <property type="entry name" value="GxxExxY"/>
</dbReference>
<proteinExistence type="predicted"/>
<dbReference type="RefSeq" id="WP_022347829.1">
    <property type="nucleotide sequence ID" value="NZ_JGCY01000228.1"/>
</dbReference>